<evidence type="ECO:0000256" key="2">
    <source>
        <dbReference type="ARBA" id="ARBA00023186"/>
    </source>
</evidence>
<comment type="similarity">
    <text evidence="1">Belongs to the UreD family.</text>
</comment>
<dbReference type="Proteomes" id="UP001177258">
    <property type="component" value="Unassembled WGS sequence"/>
</dbReference>
<reference evidence="4 6" key="1">
    <citation type="submission" date="2023-07" db="EMBL/GenBank/DDBJ databases">
        <title>Unpublished Manusciprt.</title>
        <authorList>
            <person name="Aydin F."/>
            <person name="Tarhane S."/>
            <person name="Saticioglu I.B."/>
            <person name="Karakaya E."/>
            <person name="Abay S."/>
            <person name="Guran O."/>
            <person name="Bozkurt E."/>
            <person name="Uzum N."/>
            <person name="Olgun K."/>
            <person name="Jablonski D."/>
        </authorList>
    </citation>
    <scope>NUCLEOTIDE SEQUENCE</scope>
    <source>
        <strain evidence="6">faydin-H75</strain>
        <strain evidence="4">Faydin-H76</strain>
    </source>
</reference>
<gene>
    <name evidence="3" type="ORF">Q5I04_03160</name>
    <name evidence="4" type="ORF">Q5I06_04095</name>
</gene>
<protein>
    <submittedName>
        <fullName evidence="4">Urease accessory protein UreD</fullName>
    </submittedName>
</protein>
<keyword evidence="6" id="KW-1185">Reference proteome</keyword>
<dbReference type="PANTHER" id="PTHR33643">
    <property type="entry name" value="UREASE ACCESSORY PROTEIN D"/>
    <property type="match status" value="1"/>
</dbReference>
<keyword evidence="2" id="KW-0143">Chaperone</keyword>
<organism evidence="4 5">
    <name type="scientific">Helicobacter cappadocius</name>
    <dbReference type="NCBI Taxonomy" id="3063998"/>
    <lineage>
        <taxon>Bacteria</taxon>
        <taxon>Pseudomonadati</taxon>
        <taxon>Campylobacterota</taxon>
        <taxon>Epsilonproteobacteria</taxon>
        <taxon>Campylobacterales</taxon>
        <taxon>Helicobacteraceae</taxon>
        <taxon>Helicobacter</taxon>
    </lineage>
</organism>
<dbReference type="EMBL" id="JAUPEV010000003">
    <property type="protein sequence ID" value="MDO7252912.1"/>
    <property type="molecule type" value="Genomic_DNA"/>
</dbReference>
<dbReference type="RefSeq" id="WP_305516756.1">
    <property type="nucleotide sequence ID" value="NZ_JAUPEV010000003.1"/>
</dbReference>
<sequence length="254" mass="28618">MTSYAQETSLKLKTKVGQNGKTIIEDAFFTPPLKLMSPFYEDDDIANIMLISVSAGLLKGDCQKLNLEIGENCRVKLSSQSFEKIHNTEDGYASRDTDISIGENAAFDFSPLPIIPFGNSDFRASTTIHMHSNSKLIYSEIICAGRISRDEIFNFKNFTSVLKIYRDNKAIFFDNTILQPEKLNLQNMCMFDEFTHYLNLLIFDSSISIEYLKELLEEMKLNGAVSELSSGGLCLKALCKGSEELIKLREKVSL</sequence>
<evidence type="ECO:0000313" key="5">
    <source>
        <dbReference type="Proteomes" id="UP001177258"/>
    </source>
</evidence>
<name>A0AA90TBN7_9HELI</name>
<dbReference type="Proteomes" id="UP001240777">
    <property type="component" value="Unassembled WGS sequence"/>
</dbReference>
<dbReference type="PANTHER" id="PTHR33643:SF1">
    <property type="entry name" value="UREASE ACCESSORY PROTEIN D"/>
    <property type="match status" value="1"/>
</dbReference>
<dbReference type="Pfam" id="PF01774">
    <property type="entry name" value="UreD"/>
    <property type="match status" value="1"/>
</dbReference>
<accession>A0AA90TBN7</accession>
<evidence type="ECO:0000256" key="1">
    <source>
        <dbReference type="ARBA" id="ARBA00007177"/>
    </source>
</evidence>
<dbReference type="EMBL" id="JAUYZK010000004">
    <property type="protein sequence ID" value="MDP2538956.1"/>
    <property type="molecule type" value="Genomic_DNA"/>
</dbReference>
<evidence type="ECO:0000313" key="3">
    <source>
        <dbReference type="EMBL" id="MDO7252912.1"/>
    </source>
</evidence>
<evidence type="ECO:0000313" key="6">
    <source>
        <dbReference type="Proteomes" id="UP001240777"/>
    </source>
</evidence>
<dbReference type="InterPro" id="IPR002669">
    <property type="entry name" value="UreD"/>
</dbReference>
<reference evidence="3 5" key="3">
    <citation type="journal article" date="2024" name="Syst. Appl. Microbiol.">
        <title>Helicobacter cappadocius sp. nov., from lizards: The first psychrotrophic Helicobacter species.</title>
        <authorList>
            <person name="Aydin F."/>
            <person name="Tarhane S."/>
            <person name="Karakaya E."/>
            <person name="Abay S."/>
            <person name="Kayman T."/>
            <person name="Guran O."/>
            <person name="Bozkurt E."/>
            <person name="Uzum N."/>
            <person name="Avci A."/>
            <person name="Olgun K."/>
            <person name="Jablonski D."/>
            <person name="Guran C."/>
            <person name="Burcin Saticioglu I."/>
        </authorList>
    </citation>
    <scope>NUCLEOTIDE SEQUENCE [LARGE SCALE GENOMIC DNA]</scope>
    <source>
        <strain evidence="3">Faydin-H75</strain>
        <strain evidence="5">faydin-H76</strain>
    </source>
</reference>
<dbReference type="HAMAP" id="MF_01384">
    <property type="entry name" value="UreD"/>
    <property type="match status" value="1"/>
</dbReference>
<proteinExistence type="inferred from homology"/>
<comment type="caution">
    <text evidence="4">The sequence shown here is derived from an EMBL/GenBank/DDBJ whole genome shotgun (WGS) entry which is preliminary data.</text>
</comment>
<evidence type="ECO:0000313" key="4">
    <source>
        <dbReference type="EMBL" id="MDP2538956.1"/>
    </source>
</evidence>
<dbReference type="AlphaFoldDB" id="A0AA90TBN7"/>
<reference evidence="3" key="2">
    <citation type="submission" date="2023-07" db="EMBL/GenBank/DDBJ databases">
        <authorList>
            <person name="Aydin F."/>
            <person name="Tarhane S."/>
            <person name="Saticioglu I.B."/>
            <person name="Karakaya E."/>
            <person name="Abay S."/>
            <person name="Guran O."/>
            <person name="Bozkurt E."/>
            <person name="Uzum N."/>
            <person name="Olgun K."/>
            <person name="Jablonski D."/>
        </authorList>
    </citation>
    <scope>NUCLEOTIDE SEQUENCE</scope>
    <source>
        <strain evidence="3">Faydin-H75</strain>
    </source>
</reference>
<dbReference type="GO" id="GO:0016151">
    <property type="term" value="F:nickel cation binding"/>
    <property type="evidence" value="ECO:0007669"/>
    <property type="project" value="InterPro"/>
</dbReference>